<reference evidence="1 2" key="1">
    <citation type="submission" date="2023-07" db="EMBL/GenBank/DDBJ databases">
        <title>Sequencing the genomes of 1000 actinobacteria strains.</title>
        <authorList>
            <person name="Klenk H.-P."/>
        </authorList>
    </citation>
    <scope>NUCLEOTIDE SEQUENCE [LARGE SCALE GENOMIC DNA]</scope>
    <source>
        <strain evidence="1 2">DSM 44508</strain>
    </source>
</reference>
<organism evidence="1 2">
    <name type="scientific">Corynebacterium felinum</name>
    <dbReference type="NCBI Taxonomy" id="131318"/>
    <lineage>
        <taxon>Bacteria</taxon>
        <taxon>Bacillati</taxon>
        <taxon>Actinomycetota</taxon>
        <taxon>Actinomycetes</taxon>
        <taxon>Mycobacteriales</taxon>
        <taxon>Corynebacteriaceae</taxon>
        <taxon>Corynebacterium</taxon>
    </lineage>
</organism>
<dbReference type="EMBL" id="JAVDYF010000001">
    <property type="protein sequence ID" value="MDR7355268.1"/>
    <property type="molecule type" value="Genomic_DNA"/>
</dbReference>
<gene>
    <name evidence="1" type="ORF">J2S37_001806</name>
</gene>
<proteinExistence type="predicted"/>
<protein>
    <recommendedName>
        <fullName evidence="3">DNA primase</fullName>
    </recommendedName>
</protein>
<evidence type="ECO:0008006" key="3">
    <source>
        <dbReference type="Google" id="ProtNLM"/>
    </source>
</evidence>
<accession>A0ABU2B9J0</accession>
<evidence type="ECO:0000313" key="2">
    <source>
        <dbReference type="Proteomes" id="UP001183619"/>
    </source>
</evidence>
<keyword evidence="2" id="KW-1185">Reference proteome</keyword>
<evidence type="ECO:0000313" key="1">
    <source>
        <dbReference type="EMBL" id="MDR7355268.1"/>
    </source>
</evidence>
<dbReference type="Proteomes" id="UP001183619">
    <property type="component" value="Unassembled WGS sequence"/>
</dbReference>
<dbReference type="RefSeq" id="WP_277105371.1">
    <property type="nucleotide sequence ID" value="NZ_BAAAJS010000081.1"/>
</dbReference>
<sequence>MSFFEDFAAALDTEGIESRVNNDILFVPISSDLEVQFVEIDPLLPAANVYIATAEDDDYDAVLTSVVFSVEDAVKTVASYVATDQIVTVMRDLIEGTDERIEDLTFEQDEVDEDSVWAPVTDAGLIKVDFEVIDGVPTAHVAFITMGAGFDELVDTAIIDIANRAQEAGFGEEEIQLMVDDTLEYLVLGHKEVLELGDFTDFDRLFDVLSLAADQAESWEEQMSSLVEDEEEVDFYDLFGADDEDDDEFYFDEDEEFDDEKN</sequence>
<name>A0ABU2B9J0_9CORY</name>
<comment type="caution">
    <text evidence="1">The sequence shown here is derived from an EMBL/GenBank/DDBJ whole genome shotgun (WGS) entry which is preliminary data.</text>
</comment>